<dbReference type="KEGG" id="csx:CSING_04915"/>
<reference evidence="2 3" key="1">
    <citation type="journal article" date="2015" name="Genome Announc.">
        <title>Complete Genome Sequence and Annotation of Corynebacterium singulare DSM 44357, Isolated from a Human Semen Specimen.</title>
        <authorList>
            <person name="Merten M."/>
            <person name="Brinkrolf K."/>
            <person name="Albersmeier A."/>
            <person name="Kutter Y."/>
            <person name="Ruckert C."/>
            <person name="Tauch A."/>
        </authorList>
    </citation>
    <scope>NUCLEOTIDE SEQUENCE [LARGE SCALE GENOMIC DNA]</scope>
    <source>
        <strain evidence="2">IBS B52218</strain>
    </source>
</reference>
<sequence length="434" mass="44949">MPLTLGGQANLNLRIGVVGLKITVMSLPAKESANARKFVWSNGLQGVGDQLLSGKTVLPWLFSAAGVPGFFTGLLVPLRESGSMLPQAALTPWVTSHPARKRLWLLGSVGQGVCAAIIAAAAVLLDGPLLGLIVCLALAVLALLRALCSLTGKDVQGRTISKGSRGVVTGRATQLGGAVTLITGGVLAFLGELPRWGLAVLLAIGAATWFLAAVVFRTIDEPVPENTGQKGMNTSWWKDTWQLYTKDKRFRSFVNVRALLLVSALSTSFIVVLSQSVGSQALSGLGGFVLASGLASLVGGRVSGVLSDKSSRLVMSWAAGFAAVILLAIVACAAWAPTSISAWALPIGFFLVNLAHAGIRVARKTYVVDMAGEDKRTRYVGAANTMMGVILLIVGGISAAIALAGPSAAILFLAVVGLLGAWRARALPEVSHGN</sequence>
<evidence type="ECO:0008006" key="4">
    <source>
        <dbReference type="Google" id="ProtNLM"/>
    </source>
</evidence>
<feature type="transmembrane region" description="Helical" evidence="1">
    <location>
        <begin position="57"/>
        <end position="78"/>
    </location>
</feature>
<feature type="transmembrane region" description="Helical" evidence="1">
    <location>
        <begin position="196"/>
        <end position="216"/>
    </location>
</feature>
<dbReference type="Proteomes" id="UP000031890">
    <property type="component" value="Chromosome"/>
</dbReference>
<feature type="transmembrane region" description="Helical" evidence="1">
    <location>
        <begin position="168"/>
        <end position="190"/>
    </location>
</feature>
<dbReference type="STRING" id="161899.CSING_04915"/>
<dbReference type="InterPro" id="IPR036259">
    <property type="entry name" value="MFS_trans_sf"/>
</dbReference>
<dbReference type="InterPro" id="IPR052528">
    <property type="entry name" value="Sugar_transport-like"/>
</dbReference>
<evidence type="ECO:0000256" key="1">
    <source>
        <dbReference type="SAM" id="Phobius"/>
    </source>
</evidence>
<name>A0A0B6F008_9CORY</name>
<dbReference type="HOGENOM" id="CLU_051156_0_0_11"/>
<evidence type="ECO:0000313" key="2">
    <source>
        <dbReference type="EMBL" id="AJI78524.1"/>
    </source>
</evidence>
<dbReference type="EMBL" id="CP010827">
    <property type="protein sequence ID" value="AJI78524.1"/>
    <property type="molecule type" value="Genomic_DNA"/>
</dbReference>
<feature type="transmembrane region" description="Helical" evidence="1">
    <location>
        <begin position="407"/>
        <end position="424"/>
    </location>
</feature>
<feature type="transmembrane region" description="Helical" evidence="1">
    <location>
        <begin position="281"/>
        <end position="302"/>
    </location>
</feature>
<protein>
    <recommendedName>
        <fullName evidence="4">Major Facilitator Superfamily transporter</fullName>
    </recommendedName>
</protein>
<feature type="transmembrane region" description="Helical" evidence="1">
    <location>
        <begin position="103"/>
        <end position="123"/>
    </location>
</feature>
<keyword evidence="1" id="KW-0472">Membrane</keyword>
<dbReference type="SUPFAM" id="SSF103473">
    <property type="entry name" value="MFS general substrate transporter"/>
    <property type="match status" value="1"/>
</dbReference>
<gene>
    <name evidence="2" type="ORF">CSING_04915</name>
</gene>
<keyword evidence="1" id="KW-1133">Transmembrane helix</keyword>
<dbReference type="Gene3D" id="1.20.1250.20">
    <property type="entry name" value="MFS general substrate transporter like domains"/>
    <property type="match status" value="1"/>
</dbReference>
<keyword evidence="1" id="KW-0812">Transmembrane</keyword>
<proteinExistence type="predicted"/>
<feature type="transmembrane region" description="Helical" evidence="1">
    <location>
        <begin position="379"/>
        <end position="401"/>
    </location>
</feature>
<dbReference type="AlphaFoldDB" id="A0A0B6F008"/>
<feature type="transmembrane region" description="Helical" evidence="1">
    <location>
        <begin position="129"/>
        <end position="147"/>
    </location>
</feature>
<feature type="transmembrane region" description="Helical" evidence="1">
    <location>
        <begin position="342"/>
        <end position="359"/>
    </location>
</feature>
<evidence type="ECO:0000313" key="3">
    <source>
        <dbReference type="Proteomes" id="UP000031890"/>
    </source>
</evidence>
<accession>A0A0B6F008</accession>
<feature type="transmembrane region" description="Helical" evidence="1">
    <location>
        <begin position="256"/>
        <end position="275"/>
    </location>
</feature>
<dbReference type="PANTHER" id="PTHR23526:SF1">
    <property type="entry name" value="MAJOR FACILITATOR SUPERFAMILY MFS_1"/>
    <property type="match status" value="1"/>
</dbReference>
<dbReference type="PANTHER" id="PTHR23526">
    <property type="entry name" value="INTEGRAL MEMBRANE TRANSPORT PROTEIN-RELATED"/>
    <property type="match status" value="1"/>
</dbReference>
<feature type="transmembrane region" description="Helical" evidence="1">
    <location>
        <begin position="314"/>
        <end position="336"/>
    </location>
</feature>
<organism evidence="2 3">
    <name type="scientific">Corynebacterium singulare</name>
    <dbReference type="NCBI Taxonomy" id="161899"/>
    <lineage>
        <taxon>Bacteria</taxon>
        <taxon>Bacillati</taxon>
        <taxon>Actinomycetota</taxon>
        <taxon>Actinomycetes</taxon>
        <taxon>Mycobacteriales</taxon>
        <taxon>Corynebacteriaceae</taxon>
        <taxon>Corynebacterium</taxon>
    </lineage>
</organism>